<feature type="domain" description="Response regulatory" evidence="3">
    <location>
        <begin position="146"/>
        <end position="263"/>
    </location>
</feature>
<feature type="modified residue" description="4-aspartylphosphate" evidence="2">
    <location>
        <position position="196"/>
    </location>
</feature>
<keyword evidence="1 2" id="KW-0597">Phosphoprotein</keyword>
<evidence type="ECO:0000313" key="5">
    <source>
        <dbReference type="Proteomes" id="UP001629953"/>
    </source>
</evidence>
<evidence type="ECO:0000313" key="4">
    <source>
        <dbReference type="EMBL" id="MFM2484251.1"/>
    </source>
</evidence>
<dbReference type="InterPro" id="IPR011006">
    <property type="entry name" value="CheY-like_superfamily"/>
</dbReference>
<dbReference type="PANTHER" id="PTHR44591">
    <property type="entry name" value="STRESS RESPONSE REGULATOR PROTEIN 1"/>
    <property type="match status" value="1"/>
</dbReference>
<dbReference type="Pfam" id="PF00072">
    <property type="entry name" value="Response_reg"/>
    <property type="match status" value="2"/>
</dbReference>
<comment type="caution">
    <text evidence="4">The sequence shown here is derived from an EMBL/GenBank/DDBJ whole genome shotgun (WGS) entry which is preliminary data.</text>
</comment>
<dbReference type="InterPro" id="IPR050595">
    <property type="entry name" value="Bact_response_regulator"/>
</dbReference>
<evidence type="ECO:0000259" key="3">
    <source>
        <dbReference type="PROSITE" id="PS50110"/>
    </source>
</evidence>
<accession>A0ABW9G5J8</accession>
<dbReference type="SMART" id="SM00448">
    <property type="entry name" value="REC"/>
    <property type="match status" value="2"/>
</dbReference>
<dbReference type="CDD" id="cd00156">
    <property type="entry name" value="REC"/>
    <property type="match status" value="1"/>
</dbReference>
<feature type="domain" description="Response regulatory" evidence="3">
    <location>
        <begin position="10"/>
        <end position="127"/>
    </location>
</feature>
<dbReference type="Gene3D" id="3.40.50.2300">
    <property type="match status" value="2"/>
</dbReference>
<evidence type="ECO:0000256" key="2">
    <source>
        <dbReference type="PROSITE-ProRule" id="PRU00169"/>
    </source>
</evidence>
<dbReference type="SUPFAM" id="SSF52172">
    <property type="entry name" value="CheY-like"/>
    <property type="match status" value="2"/>
</dbReference>
<organism evidence="4 5">
    <name type="scientific">Celerinatantimonas yamalensis</name>
    <dbReference type="NCBI Taxonomy" id="559956"/>
    <lineage>
        <taxon>Bacteria</taxon>
        <taxon>Pseudomonadati</taxon>
        <taxon>Pseudomonadota</taxon>
        <taxon>Gammaproteobacteria</taxon>
        <taxon>Celerinatantimonadaceae</taxon>
        <taxon>Celerinatantimonas</taxon>
    </lineage>
</organism>
<protein>
    <submittedName>
        <fullName evidence="4">Response regulator</fullName>
    </submittedName>
</protein>
<name>A0ABW9G5J8_9GAMM</name>
<keyword evidence="5" id="KW-1185">Reference proteome</keyword>
<proteinExistence type="predicted"/>
<reference evidence="4 5" key="1">
    <citation type="journal article" date="2013" name="Int. J. Syst. Evol. Microbiol.">
        <title>Celerinatantimonas yamalensis sp. nov., a cold-adapted diazotrophic bacterium from a cold permafrost brine.</title>
        <authorList>
            <person name="Shcherbakova V."/>
            <person name="Chuvilskaya N."/>
            <person name="Rivkina E."/>
            <person name="Demidov N."/>
            <person name="Uchaeva V."/>
            <person name="Suetin S."/>
            <person name="Suzina N."/>
            <person name="Gilichinsky D."/>
        </authorList>
    </citation>
    <scope>NUCLEOTIDE SEQUENCE [LARGE SCALE GENOMIC DNA]</scope>
    <source>
        <strain evidence="4 5">C7</strain>
    </source>
</reference>
<dbReference type="PROSITE" id="PS50110">
    <property type="entry name" value="RESPONSE_REGULATORY"/>
    <property type="match status" value="2"/>
</dbReference>
<evidence type="ECO:0000256" key="1">
    <source>
        <dbReference type="ARBA" id="ARBA00022553"/>
    </source>
</evidence>
<dbReference type="EMBL" id="JBEQCT010000001">
    <property type="protein sequence ID" value="MFM2484251.1"/>
    <property type="molecule type" value="Genomic_DNA"/>
</dbReference>
<dbReference type="PANTHER" id="PTHR44591:SF3">
    <property type="entry name" value="RESPONSE REGULATORY DOMAIN-CONTAINING PROTEIN"/>
    <property type="match status" value="1"/>
</dbReference>
<sequence length="264" mass="29676">MERLSLSELTILLVEPSQTQRNIIHRQLHEAGVDRFLFAHNCESAYDIAVEKFPDLVISAMYFNDGTATDLIEQLRENSLLEATAYMLISSEDKFHSLDIIRQAGVVAILPKPFQFLDLKNALRSTLSFIEPEEHEDVHEQLQTLSVLVVDDSSTARRHISRVLQNLGISDIRTADNGQHGLLELNQRSADLIISDYNMPVMDGAAFVEALRQSEMFRHIPVMMVTSENDVSKLNGIRQSGVSALVDKPFDITGVKQMILAMLN</sequence>
<dbReference type="Proteomes" id="UP001629953">
    <property type="component" value="Unassembled WGS sequence"/>
</dbReference>
<dbReference type="RefSeq" id="WP_408622387.1">
    <property type="nucleotide sequence ID" value="NZ_JBEQCT010000001.1"/>
</dbReference>
<gene>
    <name evidence="4" type="ORF">ABUE30_04085</name>
</gene>
<comment type="caution">
    <text evidence="2">Lacks conserved residue(s) required for the propagation of feature annotation.</text>
</comment>
<dbReference type="InterPro" id="IPR001789">
    <property type="entry name" value="Sig_transdc_resp-reg_receiver"/>
</dbReference>